<dbReference type="GO" id="GO:0006221">
    <property type="term" value="P:pyrimidine nucleotide biosynthetic process"/>
    <property type="evidence" value="ECO:0007669"/>
    <property type="project" value="UniProtKB-KW"/>
</dbReference>
<dbReference type="InterPro" id="IPR050074">
    <property type="entry name" value="DHO_dehydrogenase"/>
</dbReference>
<dbReference type="GO" id="GO:0006207">
    <property type="term" value="P:'de novo' pyrimidine nucleobase biosynthetic process"/>
    <property type="evidence" value="ECO:0007669"/>
    <property type="project" value="TreeGrafter"/>
</dbReference>
<dbReference type="Proteomes" id="UP000076532">
    <property type="component" value="Unassembled WGS sequence"/>
</dbReference>
<dbReference type="Pfam" id="PF01180">
    <property type="entry name" value="DHO_dh"/>
    <property type="match status" value="1"/>
</dbReference>
<organism evidence="8 9">
    <name type="scientific">Athelia psychrophila</name>
    <dbReference type="NCBI Taxonomy" id="1759441"/>
    <lineage>
        <taxon>Eukaryota</taxon>
        <taxon>Fungi</taxon>
        <taxon>Dikarya</taxon>
        <taxon>Basidiomycota</taxon>
        <taxon>Agaricomycotina</taxon>
        <taxon>Agaricomycetes</taxon>
        <taxon>Agaricomycetidae</taxon>
        <taxon>Atheliales</taxon>
        <taxon>Atheliaceae</taxon>
        <taxon>Athelia</taxon>
    </lineage>
</organism>
<keyword evidence="5" id="KW-0665">Pyrimidine biosynthesis</keyword>
<dbReference type="InterPro" id="IPR023359">
    <property type="entry name" value="Dihydro_DH_chainA_dom2"/>
</dbReference>
<dbReference type="EMBL" id="KV417486">
    <property type="protein sequence ID" value="KZP32434.1"/>
    <property type="molecule type" value="Genomic_DNA"/>
</dbReference>
<dbReference type="Gene3D" id="3.20.20.70">
    <property type="entry name" value="Aldolase class I"/>
    <property type="match status" value="1"/>
</dbReference>
<evidence type="ECO:0000256" key="5">
    <source>
        <dbReference type="ARBA" id="ARBA00022975"/>
    </source>
</evidence>
<accession>A0A166V7Y6</accession>
<evidence type="ECO:0000313" key="8">
    <source>
        <dbReference type="EMBL" id="KZP32434.1"/>
    </source>
</evidence>
<keyword evidence="3" id="KW-0285">Flavoprotein</keyword>
<dbReference type="PANTHER" id="PTHR48109">
    <property type="entry name" value="DIHYDROOROTATE DEHYDROGENASE (QUINONE), MITOCHONDRIAL-RELATED"/>
    <property type="match status" value="1"/>
</dbReference>
<dbReference type="GO" id="GO:0005737">
    <property type="term" value="C:cytoplasm"/>
    <property type="evidence" value="ECO:0007669"/>
    <property type="project" value="InterPro"/>
</dbReference>
<dbReference type="PANTHER" id="PTHR48109:SF1">
    <property type="entry name" value="DIHYDROOROTATE DEHYDROGENASE (FUMARATE)"/>
    <property type="match status" value="1"/>
</dbReference>
<name>A0A166V7Y6_9AGAM</name>
<keyword evidence="9" id="KW-1185">Reference proteome</keyword>
<gene>
    <name evidence="8" type="ORF">FIBSPDRAFT_812820</name>
</gene>
<dbReference type="STRING" id="436010.A0A166V7Y6"/>
<evidence type="ECO:0000256" key="2">
    <source>
        <dbReference type="ARBA" id="ARBA00004725"/>
    </source>
</evidence>
<dbReference type="GO" id="GO:0004152">
    <property type="term" value="F:dihydroorotate dehydrogenase activity"/>
    <property type="evidence" value="ECO:0007669"/>
    <property type="project" value="TreeGrafter"/>
</dbReference>
<sequence>MVKLGKIVIEPPLINTSCAWASDHDELLALYKSPYTGAVTTRTATLEGFAEDSSHTVAFAAGSSINSYGYSPYPLATYLGWVRDIIQADPSSSKPFIISITSSSPGMLSSMIDSIQALREELRDSAGAVSRIAIELNTSCPNIHGAPPLAYNFPAILPLLRAMANHYNCDQSLTLGIKLPPYFYAAQFEEVVRGLLEFSHISSGGDDGAAAARNAFAFLTCTNTLGSSLIFAEQTSPSIPSEGGSVYALPTPLGGLAGEAIHALSLGNVYSFAQLLAATAIEQEQQPEVDVQSPKASLRHIRIIGVGGVATAAAVDRMRRAGASVVGCATLLGREGVGAFENLSGKLEGDRPALSAAQGLQ</sequence>
<dbReference type="InterPro" id="IPR013785">
    <property type="entry name" value="Aldolase_TIM"/>
</dbReference>
<evidence type="ECO:0000259" key="7">
    <source>
        <dbReference type="Pfam" id="PF01180"/>
    </source>
</evidence>
<feature type="domain" description="Dihydroorotate dehydrogenase catalytic" evidence="7">
    <location>
        <begin position="22"/>
        <end position="274"/>
    </location>
</feature>
<evidence type="ECO:0000256" key="6">
    <source>
        <dbReference type="ARBA" id="ARBA00023002"/>
    </source>
</evidence>
<keyword evidence="6" id="KW-0560">Oxidoreductase</keyword>
<dbReference type="SUPFAM" id="SSF51395">
    <property type="entry name" value="FMN-linked oxidoreductases"/>
    <property type="match status" value="1"/>
</dbReference>
<proteinExistence type="predicted"/>
<evidence type="ECO:0000256" key="1">
    <source>
        <dbReference type="ARBA" id="ARBA00001917"/>
    </source>
</evidence>
<dbReference type="AlphaFoldDB" id="A0A166V7Y6"/>
<protein>
    <submittedName>
        <fullName evidence="8">FMN-linked oxidoreductase</fullName>
    </submittedName>
</protein>
<evidence type="ECO:0000256" key="3">
    <source>
        <dbReference type="ARBA" id="ARBA00022630"/>
    </source>
</evidence>
<comment type="cofactor">
    <cofactor evidence="1">
        <name>FMN</name>
        <dbReference type="ChEBI" id="CHEBI:58210"/>
    </cofactor>
</comment>
<keyword evidence="4" id="KW-0288">FMN</keyword>
<dbReference type="InterPro" id="IPR005720">
    <property type="entry name" value="Dihydroorotate_DH_cat"/>
</dbReference>
<evidence type="ECO:0000256" key="4">
    <source>
        <dbReference type="ARBA" id="ARBA00022643"/>
    </source>
</evidence>
<evidence type="ECO:0000313" key="9">
    <source>
        <dbReference type="Proteomes" id="UP000076532"/>
    </source>
</evidence>
<reference evidence="8 9" key="1">
    <citation type="journal article" date="2016" name="Mol. Biol. Evol.">
        <title>Comparative Genomics of Early-Diverging Mushroom-Forming Fungi Provides Insights into the Origins of Lignocellulose Decay Capabilities.</title>
        <authorList>
            <person name="Nagy L.G."/>
            <person name="Riley R."/>
            <person name="Tritt A."/>
            <person name="Adam C."/>
            <person name="Daum C."/>
            <person name="Floudas D."/>
            <person name="Sun H."/>
            <person name="Yadav J.S."/>
            <person name="Pangilinan J."/>
            <person name="Larsson K.H."/>
            <person name="Matsuura K."/>
            <person name="Barry K."/>
            <person name="Labutti K."/>
            <person name="Kuo R."/>
            <person name="Ohm R.A."/>
            <person name="Bhattacharya S.S."/>
            <person name="Shirouzu T."/>
            <person name="Yoshinaga Y."/>
            <person name="Martin F.M."/>
            <person name="Grigoriev I.V."/>
            <person name="Hibbett D.S."/>
        </authorList>
    </citation>
    <scope>NUCLEOTIDE SEQUENCE [LARGE SCALE GENOMIC DNA]</scope>
    <source>
        <strain evidence="8 9">CBS 109695</strain>
    </source>
</reference>
<dbReference type="Gene3D" id="2.30.26.10">
    <property type="entry name" value="Dihydroorotate Dehydrogenase A, chain A, domain 2"/>
    <property type="match status" value="1"/>
</dbReference>
<comment type="pathway">
    <text evidence="2">Pyrimidine metabolism; UMP biosynthesis via de novo pathway.</text>
</comment>
<dbReference type="OrthoDB" id="14784at2759"/>